<dbReference type="SMART" id="SM00490">
    <property type="entry name" value="HELICc"/>
    <property type="match status" value="1"/>
</dbReference>
<feature type="domain" description="Helicase C-terminal" evidence="8">
    <location>
        <begin position="670"/>
        <end position="832"/>
    </location>
</feature>
<dbReference type="PROSITE" id="PS51194">
    <property type="entry name" value="HELICASE_CTER"/>
    <property type="match status" value="1"/>
</dbReference>
<evidence type="ECO:0000256" key="1">
    <source>
        <dbReference type="ARBA" id="ARBA00022741"/>
    </source>
</evidence>
<feature type="region of interest" description="Disordered" evidence="6">
    <location>
        <begin position="373"/>
        <end position="407"/>
    </location>
</feature>
<gene>
    <name evidence="9" type="ORF">CLO192961_LOCUS128038</name>
</gene>
<dbReference type="Pfam" id="PF00271">
    <property type="entry name" value="Helicase_C"/>
    <property type="match status" value="1"/>
</dbReference>
<keyword evidence="1" id="KW-0547">Nucleotide-binding</keyword>
<dbReference type="SUPFAM" id="SSF52540">
    <property type="entry name" value="P-loop containing nucleoside triphosphate hydrolases"/>
    <property type="match status" value="1"/>
</dbReference>
<comment type="similarity">
    <text evidence="5">Belongs to the DEAD box helicase family. DEAH subfamily. PRP16 sub-subfamily.</text>
</comment>
<dbReference type="CDD" id="cd18791">
    <property type="entry name" value="SF2_C_RHA"/>
    <property type="match status" value="1"/>
</dbReference>
<organism evidence="9 10">
    <name type="scientific">Bionectria ochroleuca</name>
    <name type="common">Gliocladium roseum</name>
    <dbReference type="NCBI Taxonomy" id="29856"/>
    <lineage>
        <taxon>Eukaryota</taxon>
        <taxon>Fungi</taxon>
        <taxon>Dikarya</taxon>
        <taxon>Ascomycota</taxon>
        <taxon>Pezizomycotina</taxon>
        <taxon>Sordariomycetes</taxon>
        <taxon>Hypocreomycetidae</taxon>
        <taxon>Hypocreales</taxon>
        <taxon>Bionectriaceae</taxon>
        <taxon>Clonostachys</taxon>
    </lineage>
</organism>
<dbReference type="PANTHER" id="PTHR18934">
    <property type="entry name" value="ATP-DEPENDENT RNA HELICASE"/>
    <property type="match status" value="1"/>
</dbReference>
<dbReference type="InterPro" id="IPR007502">
    <property type="entry name" value="Helicase-assoc_dom"/>
</dbReference>
<keyword evidence="4" id="KW-0067">ATP-binding</keyword>
<dbReference type="CDD" id="cd17917">
    <property type="entry name" value="DEXHc_RHA-like"/>
    <property type="match status" value="1"/>
</dbReference>
<dbReference type="SMART" id="SM00487">
    <property type="entry name" value="DEXDc"/>
    <property type="match status" value="1"/>
</dbReference>
<keyword evidence="2" id="KW-0378">Hydrolase</keyword>
<dbReference type="InterPro" id="IPR002464">
    <property type="entry name" value="DNA/RNA_helicase_DEAH_CS"/>
</dbReference>
<dbReference type="PROSITE" id="PS51192">
    <property type="entry name" value="HELICASE_ATP_BIND_1"/>
    <property type="match status" value="1"/>
</dbReference>
<keyword evidence="10" id="KW-1185">Reference proteome</keyword>
<dbReference type="InterPro" id="IPR011545">
    <property type="entry name" value="DEAD/DEAH_box_helicase_dom"/>
</dbReference>
<protein>
    <recommendedName>
        <fullName evidence="11">Helicase ATP-binding domain-containing protein</fullName>
    </recommendedName>
</protein>
<evidence type="ECO:0000313" key="9">
    <source>
        <dbReference type="EMBL" id="VUC23840.1"/>
    </source>
</evidence>
<keyword evidence="3" id="KW-0347">Helicase</keyword>
<evidence type="ECO:0008006" key="11">
    <source>
        <dbReference type="Google" id="ProtNLM"/>
    </source>
</evidence>
<feature type="domain" description="Helicase ATP-binding" evidence="7">
    <location>
        <begin position="478"/>
        <end position="644"/>
    </location>
</feature>
<proteinExistence type="inferred from homology"/>
<dbReference type="Gene3D" id="1.20.120.1080">
    <property type="match status" value="1"/>
</dbReference>
<evidence type="ECO:0000259" key="8">
    <source>
        <dbReference type="PROSITE" id="PS51194"/>
    </source>
</evidence>
<dbReference type="PANTHER" id="PTHR18934:SF91">
    <property type="entry name" value="PRE-MRNA-SPLICING FACTOR ATP-DEPENDENT RNA HELICASE PRP16"/>
    <property type="match status" value="1"/>
</dbReference>
<evidence type="ECO:0000256" key="2">
    <source>
        <dbReference type="ARBA" id="ARBA00022801"/>
    </source>
</evidence>
<accession>A0ABY6TYL2</accession>
<feature type="compositionally biased region" description="Acidic residues" evidence="6">
    <location>
        <begin position="376"/>
        <end position="403"/>
    </location>
</feature>
<dbReference type="InterPro" id="IPR003615">
    <property type="entry name" value="HNH_nuc"/>
</dbReference>
<evidence type="ECO:0000256" key="6">
    <source>
        <dbReference type="SAM" id="MobiDB-lite"/>
    </source>
</evidence>
<sequence length="1136" mass="126979">MQDLHKAMEAYIERHPDPERGMKHLQQYLQAKPDIRKVTQLLPIHEMETRLEYIHKIEKGQRAFHENRSWGFTASQYVTLMNLPLETLESYAQHDAEALSVNFEPMRKFLAHFFKREQSGERPETSQAGFSEPAGPSASEKQEQKENTGVCRSEARELAKHYDKDRCVVTGLANPQGCHIVPFTWNSTNEHLQTATAVADVIRNFFRPDDTLNLAILHSGLGASDKNWNLICLSPQLQKWWSHAYFGLKYLGHVDGEKGMSTAELQFVWMPHSHYDGSKRIDLDEEKDKASNIRVCLEHVFGGEPPCSPYCDRCTAMSNVQAHKVQEHYTIESGYVFPVVRKTEDIEKFKTMIQLQWAAICVGSISGAANYPEFLVGDDDGGDDDGDDDDGDDDGDGDDDDSNDNNQPLLVASVSQRIEDWLDYNGVYQANEVTAADIRRLEDAPTNPWTGEPWPQEAKALLEGRRKLPVYEKFDEILKAYHDKQVFVLSSETASGKSTQVPQLLAYDEYAGGLKVACTQPHRLATTELATRVAAEMGVTLGHQVGYQIGGDAKVNQGGEDSRLVYMTEGILLRKMLMDADLSQYGCVILDEAHERSVEMDVLIVFLKYAMRRREDLKVVIMSATVNAQKFQDYFDDCQTVSISGGNFKIETLYVNPAHVKPDYRVLAANVAIWIHKTQAPGNILIFLPGQNEINKVCESIRRDIKDMDVRPLYAQMPRGAQRNALNQVGSRRKCIVSTNIAETSLTIDGIVYVIYSGVSKQAIYNVRLGMHTLRTMPISQASAKQRTGRAGRVQDGICFRLYSKKAFNKMPQSSIPAVSCDPLHGAILKLLSTKQKVLDFDWIDYPHSEAIARALADLKAWGFVGDDGTATASGRNAARAPIDPIWFRALEVASEFGCTLDMLDLAAVSTSQRPIFTRPPGYEEVPDATRRQFATCRSDHLAMLNAFSCYLTQCERRDQAIKDGAPKPDVKAWCERHFLDKAALDEACKIRNRVGKYLSQVARLKPSRAPSGNQAVIVKALATAFCTQLAIWNGGGDLYRTVHEKVAARIDTHSALIGGDWEWVVYTKLTKVGERVLLQQVSAVPARELVDLPYLQESNLPMTGDGTFRMVAVKRSLEAARAKIEASKSKGIAGH</sequence>
<evidence type="ECO:0000256" key="4">
    <source>
        <dbReference type="ARBA" id="ARBA00022840"/>
    </source>
</evidence>
<name>A0ABY6TYL2_BIOOC</name>
<dbReference type="Proteomes" id="UP000766486">
    <property type="component" value="Unassembled WGS sequence"/>
</dbReference>
<reference evidence="9 10" key="1">
    <citation type="submission" date="2019-06" db="EMBL/GenBank/DDBJ databases">
        <authorList>
            <person name="Broberg M."/>
        </authorList>
    </citation>
    <scope>NUCLEOTIDE SEQUENCE [LARGE SCALE GENOMIC DNA]</scope>
</reference>
<dbReference type="PROSITE" id="PS00690">
    <property type="entry name" value="DEAH_ATP_HELICASE"/>
    <property type="match status" value="1"/>
</dbReference>
<dbReference type="InterPro" id="IPR014001">
    <property type="entry name" value="Helicase_ATP-bd"/>
</dbReference>
<evidence type="ECO:0000256" key="3">
    <source>
        <dbReference type="ARBA" id="ARBA00022806"/>
    </source>
</evidence>
<evidence type="ECO:0000256" key="5">
    <source>
        <dbReference type="ARBA" id="ARBA00038040"/>
    </source>
</evidence>
<dbReference type="InterPro" id="IPR001650">
    <property type="entry name" value="Helicase_C-like"/>
</dbReference>
<dbReference type="Gene3D" id="3.40.50.300">
    <property type="entry name" value="P-loop containing nucleotide triphosphate hydrolases"/>
    <property type="match status" value="2"/>
</dbReference>
<dbReference type="EMBL" id="CABFNS010000712">
    <property type="protein sequence ID" value="VUC23840.1"/>
    <property type="molecule type" value="Genomic_DNA"/>
</dbReference>
<comment type="caution">
    <text evidence="9">The sequence shown here is derived from an EMBL/GenBank/DDBJ whole genome shotgun (WGS) entry which is preliminary data.</text>
</comment>
<dbReference type="SMART" id="SM00847">
    <property type="entry name" value="HA2"/>
    <property type="match status" value="1"/>
</dbReference>
<evidence type="ECO:0000259" key="7">
    <source>
        <dbReference type="PROSITE" id="PS51192"/>
    </source>
</evidence>
<feature type="region of interest" description="Disordered" evidence="6">
    <location>
        <begin position="117"/>
        <end position="150"/>
    </location>
</feature>
<dbReference type="InterPro" id="IPR027417">
    <property type="entry name" value="P-loop_NTPase"/>
</dbReference>
<evidence type="ECO:0000313" key="10">
    <source>
        <dbReference type="Proteomes" id="UP000766486"/>
    </source>
</evidence>
<dbReference type="Pfam" id="PF00270">
    <property type="entry name" value="DEAD"/>
    <property type="match status" value="1"/>
</dbReference>
<dbReference type="Pfam" id="PF13391">
    <property type="entry name" value="HNH_2"/>
    <property type="match status" value="1"/>
</dbReference>